<dbReference type="OrthoDB" id="7061986at2"/>
<dbReference type="Pfam" id="PF05258">
    <property type="entry name" value="DciA"/>
    <property type="match status" value="1"/>
</dbReference>
<reference evidence="1 2" key="1">
    <citation type="submission" date="2017-03" db="EMBL/GenBank/DDBJ databases">
        <title>Complete genome sequence of Candidatus 'Thiodictyon syntrophicum' sp. nov. strain Cad16T, a photolithoautotroph purple sulfur bacterium isolated from an alpine meromictic lake.</title>
        <authorList>
            <person name="Luedin S.M."/>
            <person name="Pothier J.F."/>
            <person name="Danza F."/>
            <person name="Storelli N."/>
            <person name="Wittwer M."/>
            <person name="Tonolla M."/>
        </authorList>
    </citation>
    <scope>NUCLEOTIDE SEQUENCE [LARGE SCALE GENOMIC DNA]</scope>
    <source>
        <strain evidence="1 2">Cad16T</strain>
    </source>
</reference>
<dbReference type="RefSeq" id="WP_100917934.1">
    <property type="nucleotide sequence ID" value="NZ_CP020370.1"/>
</dbReference>
<dbReference type="InterPro" id="IPR007922">
    <property type="entry name" value="DciA-like"/>
</dbReference>
<accession>A0A2K8U3G0</accession>
<name>A0A2K8U3G0_9GAMM</name>
<evidence type="ECO:0008006" key="3">
    <source>
        <dbReference type="Google" id="ProtNLM"/>
    </source>
</evidence>
<dbReference type="Proteomes" id="UP000232638">
    <property type="component" value="Chromosome"/>
</dbReference>
<dbReference type="AlphaFoldDB" id="A0A2K8U3G0"/>
<dbReference type="EMBL" id="CP020370">
    <property type="protein sequence ID" value="AUB80126.1"/>
    <property type="molecule type" value="Genomic_DNA"/>
</dbReference>
<evidence type="ECO:0000313" key="2">
    <source>
        <dbReference type="Proteomes" id="UP000232638"/>
    </source>
</evidence>
<evidence type="ECO:0000313" key="1">
    <source>
        <dbReference type="EMBL" id="AUB80126.1"/>
    </source>
</evidence>
<proteinExistence type="predicted"/>
<protein>
    <recommendedName>
        <fullName evidence="3">RNA-binding protein</fullName>
    </recommendedName>
</protein>
<sequence>MAKKRPGRTSAAHVRDLLTASPAVARCLALQRREDHLLAQVRDLLAPAARPHCIQVSVADGTLTLTVDAAAWATRLRYQAPELARGLPGAGITAVKVRARPRERVARRQTAQHLTRLTPAVVEHLMAAAAHMADAGLADVFRRLAARHQGARPGAPLD</sequence>
<keyword evidence="2" id="KW-1185">Reference proteome</keyword>
<dbReference type="KEGG" id="tsy:THSYN_03555"/>
<organism evidence="1 2">
    <name type="scientific">Candidatus Thiodictyon syntrophicum</name>
    <dbReference type="NCBI Taxonomy" id="1166950"/>
    <lineage>
        <taxon>Bacteria</taxon>
        <taxon>Pseudomonadati</taxon>
        <taxon>Pseudomonadota</taxon>
        <taxon>Gammaproteobacteria</taxon>
        <taxon>Chromatiales</taxon>
        <taxon>Chromatiaceae</taxon>
        <taxon>Thiodictyon</taxon>
    </lineage>
</organism>
<gene>
    <name evidence="1" type="ORF">THSYN_03555</name>
</gene>